<feature type="region of interest" description="Disordered" evidence="1">
    <location>
        <begin position="64"/>
        <end position="83"/>
    </location>
</feature>
<accession>A0A5B8LF11</accession>
<proteinExistence type="predicted"/>
<gene>
    <name evidence="3" type="ORF">FPZ24_01660</name>
</gene>
<feature type="signal peptide" evidence="2">
    <location>
        <begin position="1"/>
        <end position="20"/>
    </location>
</feature>
<sequence>MKSAVICTIAALLLPGAGSAQLRRQPSPLPPPVAPPTTAYGRGGGDMRAQDEWDRALRHCLNDRRQNKRERRACADRGMPTRR</sequence>
<name>A0A5B8LF11_9SPHN</name>
<evidence type="ECO:0000256" key="1">
    <source>
        <dbReference type="SAM" id="MobiDB-lite"/>
    </source>
</evidence>
<protein>
    <submittedName>
        <fullName evidence="3">Uncharacterized protein</fullName>
    </submittedName>
</protein>
<keyword evidence="4" id="KW-1185">Reference proteome</keyword>
<dbReference type="AlphaFoldDB" id="A0A5B8LF11"/>
<feature type="chain" id="PRO_5022676545" evidence="2">
    <location>
        <begin position="21"/>
        <end position="83"/>
    </location>
</feature>
<feature type="region of interest" description="Disordered" evidence="1">
    <location>
        <begin position="20"/>
        <end position="48"/>
    </location>
</feature>
<dbReference type="EMBL" id="CP042306">
    <property type="protein sequence ID" value="QDZ06335.1"/>
    <property type="molecule type" value="Genomic_DNA"/>
</dbReference>
<dbReference type="RefSeq" id="WP_146569419.1">
    <property type="nucleotide sequence ID" value="NZ_CP042306.1"/>
</dbReference>
<evidence type="ECO:0000313" key="4">
    <source>
        <dbReference type="Proteomes" id="UP000315673"/>
    </source>
</evidence>
<organism evidence="3 4">
    <name type="scientific">Sphingomonas panacisoli</name>
    <dbReference type="NCBI Taxonomy" id="1813879"/>
    <lineage>
        <taxon>Bacteria</taxon>
        <taxon>Pseudomonadati</taxon>
        <taxon>Pseudomonadota</taxon>
        <taxon>Alphaproteobacteria</taxon>
        <taxon>Sphingomonadales</taxon>
        <taxon>Sphingomonadaceae</taxon>
        <taxon>Sphingomonas</taxon>
    </lineage>
</organism>
<keyword evidence="2" id="KW-0732">Signal</keyword>
<evidence type="ECO:0000256" key="2">
    <source>
        <dbReference type="SAM" id="SignalP"/>
    </source>
</evidence>
<reference evidence="3 4" key="1">
    <citation type="submission" date="2019-07" db="EMBL/GenBank/DDBJ databases">
        <title>Full genome sequence of Sphingomonas sp. 4R-6-7(HKS19).</title>
        <authorList>
            <person name="Im W.-T."/>
        </authorList>
    </citation>
    <scope>NUCLEOTIDE SEQUENCE [LARGE SCALE GENOMIC DNA]</scope>
    <source>
        <strain evidence="3 4">HKS19</strain>
    </source>
</reference>
<dbReference type="Proteomes" id="UP000315673">
    <property type="component" value="Chromosome"/>
</dbReference>
<evidence type="ECO:0000313" key="3">
    <source>
        <dbReference type="EMBL" id="QDZ06335.1"/>
    </source>
</evidence>
<dbReference type="KEGG" id="spai:FPZ24_01660"/>